<evidence type="ECO:0000313" key="3">
    <source>
        <dbReference type="Proteomes" id="UP000324222"/>
    </source>
</evidence>
<proteinExistence type="predicted"/>
<dbReference type="AlphaFoldDB" id="A0A5B7FWT1"/>
<name>A0A5B7FWT1_PORTR</name>
<sequence length="123" mass="13403">MRRKGKRCTERIRARQTHTPLGRDGQDYTRRRPDSGKGTGDTTHSHGEGVKNAAAYSTEGLPTKQFNVSCLPPPVFGLSRGGLVTLLLNSECDVDTLNLDMQVVLGLVMSMSYSILGDVRLGI</sequence>
<comment type="caution">
    <text evidence="2">The sequence shown here is derived from an EMBL/GenBank/DDBJ whole genome shotgun (WGS) entry which is preliminary data.</text>
</comment>
<evidence type="ECO:0000313" key="2">
    <source>
        <dbReference type="EMBL" id="MPC50036.1"/>
    </source>
</evidence>
<evidence type="ECO:0000256" key="1">
    <source>
        <dbReference type="SAM" id="MobiDB-lite"/>
    </source>
</evidence>
<dbReference type="Proteomes" id="UP000324222">
    <property type="component" value="Unassembled WGS sequence"/>
</dbReference>
<keyword evidence="3" id="KW-1185">Reference proteome</keyword>
<feature type="region of interest" description="Disordered" evidence="1">
    <location>
        <begin position="1"/>
        <end position="56"/>
    </location>
</feature>
<protein>
    <submittedName>
        <fullName evidence="2">Uncharacterized protein</fullName>
    </submittedName>
</protein>
<reference evidence="2 3" key="1">
    <citation type="submission" date="2019-05" db="EMBL/GenBank/DDBJ databases">
        <title>Another draft genome of Portunus trituberculatus and its Hox gene families provides insights of decapod evolution.</title>
        <authorList>
            <person name="Jeong J.-H."/>
            <person name="Song I."/>
            <person name="Kim S."/>
            <person name="Choi T."/>
            <person name="Kim D."/>
            <person name="Ryu S."/>
            <person name="Kim W."/>
        </authorList>
    </citation>
    <scope>NUCLEOTIDE SEQUENCE [LARGE SCALE GENOMIC DNA]</scope>
    <source>
        <tissue evidence="2">Muscle</tissue>
    </source>
</reference>
<dbReference type="EMBL" id="VSRR010009245">
    <property type="protein sequence ID" value="MPC50036.1"/>
    <property type="molecule type" value="Genomic_DNA"/>
</dbReference>
<accession>A0A5B7FWT1</accession>
<feature type="compositionally biased region" description="Basic and acidic residues" evidence="1">
    <location>
        <begin position="24"/>
        <end position="35"/>
    </location>
</feature>
<gene>
    <name evidence="2" type="ORF">E2C01_043856</name>
</gene>
<organism evidence="2 3">
    <name type="scientific">Portunus trituberculatus</name>
    <name type="common">Swimming crab</name>
    <name type="synonym">Neptunus trituberculatus</name>
    <dbReference type="NCBI Taxonomy" id="210409"/>
    <lineage>
        <taxon>Eukaryota</taxon>
        <taxon>Metazoa</taxon>
        <taxon>Ecdysozoa</taxon>
        <taxon>Arthropoda</taxon>
        <taxon>Crustacea</taxon>
        <taxon>Multicrustacea</taxon>
        <taxon>Malacostraca</taxon>
        <taxon>Eumalacostraca</taxon>
        <taxon>Eucarida</taxon>
        <taxon>Decapoda</taxon>
        <taxon>Pleocyemata</taxon>
        <taxon>Brachyura</taxon>
        <taxon>Eubrachyura</taxon>
        <taxon>Portunoidea</taxon>
        <taxon>Portunidae</taxon>
        <taxon>Portuninae</taxon>
        <taxon>Portunus</taxon>
    </lineage>
</organism>